<reference evidence="3" key="1">
    <citation type="journal article" date="2019" name="Int. J. Syst. Evol. Microbiol.">
        <title>The Global Catalogue of Microorganisms (GCM) 10K type strain sequencing project: providing services to taxonomists for standard genome sequencing and annotation.</title>
        <authorList>
            <consortium name="The Broad Institute Genomics Platform"/>
            <consortium name="The Broad Institute Genome Sequencing Center for Infectious Disease"/>
            <person name="Wu L."/>
            <person name="Ma J."/>
        </authorList>
    </citation>
    <scope>NUCLEOTIDE SEQUENCE [LARGE SCALE GENOMIC DNA]</scope>
    <source>
        <strain evidence="3">JCM 30331</strain>
    </source>
</reference>
<dbReference type="EMBL" id="BMPP01000015">
    <property type="protein sequence ID" value="GGK35823.1"/>
    <property type="molecule type" value="Genomic_DNA"/>
</dbReference>
<keyword evidence="1" id="KW-0732">Signal</keyword>
<name>A0ABQ2EZI2_9DEIO</name>
<evidence type="ECO:0000256" key="1">
    <source>
        <dbReference type="SAM" id="SignalP"/>
    </source>
</evidence>
<dbReference type="Proteomes" id="UP000647587">
    <property type="component" value="Unassembled WGS sequence"/>
</dbReference>
<keyword evidence="3" id="KW-1185">Reference proteome</keyword>
<feature type="chain" id="PRO_5046263185" description="DUF302 domain-containing protein" evidence="1">
    <location>
        <begin position="20"/>
        <end position="168"/>
    </location>
</feature>
<organism evidence="2 3">
    <name type="scientific">Deinococcus malanensis</name>
    <dbReference type="NCBI Taxonomy" id="1706855"/>
    <lineage>
        <taxon>Bacteria</taxon>
        <taxon>Thermotogati</taxon>
        <taxon>Deinococcota</taxon>
        <taxon>Deinococci</taxon>
        <taxon>Deinococcales</taxon>
        <taxon>Deinococcaceae</taxon>
        <taxon>Deinococcus</taxon>
    </lineage>
</organism>
<feature type="signal peptide" evidence="1">
    <location>
        <begin position="1"/>
        <end position="19"/>
    </location>
</feature>
<evidence type="ECO:0008006" key="4">
    <source>
        <dbReference type="Google" id="ProtNLM"/>
    </source>
</evidence>
<gene>
    <name evidence="2" type="ORF">GCM10008955_32220</name>
</gene>
<dbReference type="RefSeq" id="WP_189010607.1">
    <property type="nucleotide sequence ID" value="NZ_BMPP01000015.1"/>
</dbReference>
<evidence type="ECO:0000313" key="3">
    <source>
        <dbReference type="Proteomes" id="UP000647587"/>
    </source>
</evidence>
<proteinExistence type="predicted"/>
<accession>A0ABQ2EZI2</accession>
<protein>
    <recommendedName>
        <fullName evidence="4">DUF302 domain-containing protein</fullName>
    </recommendedName>
</protein>
<evidence type="ECO:0000313" key="2">
    <source>
        <dbReference type="EMBL" id="GGK35823.1"/>
    </source>
</evidence>
<comment type="caution">
    <text evidence="2">The sequence shown here is derived from an EMBL/GenBank/DDBJ whole genome shotgun (WGS) entry which is preliminary data.</text>
</comment>
<sequence>MTRKLLCTLLLTTLSAAGAQRPAPAYSASNLQGLCLTPIVSFWSAGKADQVATRYGMESFVQLAQALNLRPVDPRGCKLVTHVQGTHVRAGNANVLTTMLHVVIPNARVTQAATYSGNTYRTDLRTQVYLTTIQDTRVFADLGQSAAAINTSLRNLLQQIVSTKLPRP</sequence>